<keyword evidence="2" id="KW-0862">Zinc</keyword>
<keyword evidence="1" id="KW-0479">Metal-binding</keyword>
<dbReference type="CDD" id="cd01285">
    <property type="entry name" value="nucleoside_deaminase"/>
    <property type="match status" value="1"/>
</dbReference>
<dbReference type="Proteomes" id="UP000054010">
    <property type="component" value="Unassembled WGS sequence"/>
</dbReference>
<organism evidence="4 5">
    <name type="scientific">Oscillochloris trichoides DG-6</name>
    <dbReference type="NCBI Taxonomy" id="765420"/>
    <lineage>
        <taxon>Bacteria</taxon>
        <taxon>Bacillati</taxon>
        <taxon>Chloroflexota</taxon>
        <taxon>Chloroflexia</taxon>
        <taxon>Chloroflexales</taxon>
        <taxon>Chloroflexineae</taxon>
        <taxon>Oscillochloridaceae</taxon>
        <taxon>Oscillochloris</taxon>
    </lineage>
</organism>
<evidence type="ECO:0000313" key="4">
    <source>
        <dbReference type="EMBL" id="EFO80414.1"/>
    </source>
</evidence>
<dbReference type="PROSITE" id="PS51747">
    <property type="entry name" value="CYT_DCMP_DEAMINASES_2"/>
    <property type="match status" value="1"/>
</dbReference>
<proteinExistence type="predicted"/>
<protein>
    <recommendedName>
        <fullName evidence="3">CMP/dCMP-type deaminase domain-containing protein</fullName>
    </recommendedName>
</protein>
<dbReference type="AlphaFoldDB" id="E1IE88"/>
<dbReference type="STRING" id="765420.OSCT_1639"/>
<dbReference type="GO" id="GO:0016787">
    <property type="term" value="F:hydrolase activity"/>
    <property type="evidence" value="ECO:0007669"/>
    <property type="project" value="InterPro"/>
</dbReference>
<dbReference type="InterPro" id="IPR016193">
    <property type="entry name" value="Cytidine_deaminase-like"/>
</dbReference>
<gene>
    <name evidence="4" type="ORF">OSCT_1639</name>
</gene>
<comment type="caution">
    <text evidence="4">The sequence shown here is derived from an EMBL/GenBank/DDBJ whole genome shotgun (WGS) entry which is preliminary data.</text>
</comment>
<sequence length="196" mass="21418">MRNNPNAFILDLPDWAVAALNDLPTHFPSNEERMAQVIRFARLNFQQQTGGPFAAGIFERDSGRLVVIGVNRVVPCHCSSAHAEIMALSLAQHRLGTYDLGAAGLPTHQIVINWRPCAMCFGALLWSGVRSVVIAGAGPELEALTGFDEGPIHPEWRHELERRGIELVEDVLHAEAIAVYQEFAASGALVYNARLG</sequence>
<evidence type="ECO:0000256" key="1">
    <source>
        <dbReference type="ARBA" id="ARBA00022723"/>
    </source>
</evidence>
<dbReference type="Gene3D" id="3.40.140.10">
    <property type="entry name" value="Cytidine Deaminase, domain 2"/>
    <property type="match status" value="1"/>
</dbReference>
<name>E1IE88_9CHLR</name>
<evidence type="ECO:0000256" key="2">
    <source>
        <dbReference type="ARBA" id="ARBA00022833"/>
    </source>
</evidence>
<dbReference type="GO" id="GO:0008270">
    <property type="term" value="F:zinc ion binding"/>
    <property type="evidence" value="ECO:0007669"/>
    <property type="project" value="InterPro"/>
</dbReference>
<evidence type="ECO:0000259" key="3">
    <source>
        <dbReference type="PROSITE" id="PS51747"/>
    </source>
</evidence>
<dbReference type="InterPro" id="IPR002125">
    <property type="entry name" value="CMP_dCMP_dom"/>
</dbReference>
<dbReference type="eggNOG" id="COG0590">
    <property type="taxonomic scope" value="Bacteria"/>
</dbReference>
<accession>E1IE88</accession>
<dbReference type="PROSITE" id="PS00903">
    <property type="entry name" value="CYT_DCMP_DEAMINASES_1"/>
    <property type="match status" value="1"/>
</dbReference>
<keyword evidence="5" id="KW-1185">Reference proteome</keyword>
<dbReference type="InterPro" id="IPR016192">
    <property type="entry name" value="APOBEC/CMP_deaminase_Zn-bd"/>
</dbReference>
<evidence type="ECO:0000313" key="5">
    <source>
        <dbReference type="Proteomes" id="UP000054010"/>
    </source>
</evidence>
<feature type="domain" description="CMP/dCMP-type deaminase" evidence="3">
    <location>
        <begin position="28"/>
        <end position="167"/>
    </location>
</feature>
<dbReference type="HOGENOM" id="CLU_025810_5_2_0"/>
<dbReference type="SUPFAM" id="SSF53927">
    <property type="entry name" value="Cytidine deaminase-like"/>
    <property type="match status" value="1"/>
</dbReference>
<dbReference type="EMBL" id="ADVR01000052">
    <property type="protein sequence ID" value="EFO80414.1"/>
    <property type="molecule type" value="Genomic_DNA"/>
</dbReference>
<dbReference type="Pfam" id="PF00383">
    <property type="entry name" value="dCMP_cyt_deam_1"/>
    <property type="match status" value="1"/>
</dbReference>
<reference evidence="4 5" key="1">
    <citation type="journal article" date="2011" name="J. Bacteriol.">
        <title>Draft genome sequence of the anoxygenic filamentous phototrophic bacterium Oscillochloris trichoides subsp. DG-6.</title>
        <authorList>
            <person name="Kuznetsov B.B."/>
            <person name="Ivanovsky R.N."/>
            <person name="Keppen O.I."/>
            <person name="Sukhacheva M.V."/>
            <person name="Bumazhkin B.K."/>
            <person name="Patutina E.O."/>
            <person name="Beletsky A.V."/>
            <person name="Mardanov A.V."/>
            <person name="Baslerov R.V."/>
            <person name="Panteleeva A.N."/>
            <person name="Kolganova T.V."/>
            <person name="Ravin N.V."/>
            <person name="Skryabin K.G."/>
        </authorList>
    </citation>
    <scope>NUCLEOTIDE SEQUENCE [LARGE SCALE GENOMIC DNA]</scope>
    <source>
        <strain evidence="4 5">DG-6</strain>
    </source>
</reference>